<evidence type="ECO:0000313" key="1">
    <source>
        <dbReference type="EMBL" id="TQN41694.1"/>
    </source>
</evidence>
<dbReference type="InterPro" id="IPR025855">
    <property type="entry name" value="Replic_Relax"/>
</dbReference>
<keyword evidence="2" id="KW-1185">Reference proteome</keyword>
<dbReference type="Pfam" id="PF13814">
    <property type="entry name" value="Replic_Relax"/>
    <property type="match status" value="1"/>
</dbReference>
<name>A0A543PC98_9ACTN</name>
<accession>A0A543PC98</accession>
<organism evidence="1 2">
    <name type="scientific">Blastococcus colisei</name>
    <dbReference type="NCBI Taxonomy" id="1564162"/>
    <lineage>
        <taxon>Bacteria</taxon>
        <taxon>Bacillati</taxon>
        <taxon>Actinomycetota</taxon>
        <taxon>Actinomycetes</taxon>
        <taxon>Geodermatophilales</taxon>
        <taxon>Geodermatophilaceae</taxon>
        <taxon>Blastococcus</taxon>
    </lineage>
</organism>
<gene>
    <name evidence="1" type="ORF">FHU33_1071</name>
</gene>
<comment type="caution">
    <text evidence="1">The sequence shown here is derived from an EMBL/GenBank/DDBJ whole genome shotgun (WGS) entry which is preliminary data.</text>
</comment>
<dbReference type="EMBL" id="VFQE01000001">
    <property type="protein sequence ID" value="TQN41694.1"/>
    <property type="molecule type" value="Genomic_DNA"/>
</dbReference>
<dbReference type="OrthoDB" id="4146863at2"/>
<proteinExistence type="predicted"/>
<sequence length="274" mass="30819">MSRPERRRGPGRPGLTTLAERLSDRDQAVMAELQRHRFLSTDHLQQLVFTGHRSLISAARTCRRVLGRLHDERLIERLDRRVGGLHGGSAASVWTLTAAGQRVLGLQTGSGSSMRVRQPGGAFVQHYLAVADVHLVLLRAAREGQMELLNLELEPVCWRHFLDPMGTRQVLKPDLFAVTATENYENHWFIEVDRGTEGIPTLVRQCQAYARYRASDQEQAESGLFPRVIWLLPTEIRRRRFQAALTATRSLDGDLFRLVTAGGLLPVVTDQEAS</sequence>
<protein>
    <submittedName>
        <fullName evidence="1">Protein involved in plasmid replication-relaxation</fullName>
    </submittedName>
</protein>
<reference evidence="1 2" key="1">
    <citation type="submission" date="2019-06" db="EMBL/GenBank/DDBJ databases">
        <title>Sequencing the genomes of 1000 actinobacteria strains.</title>
        <authorList>
            <person name="Klenk H.-P."/>
        </authorList>
    </citation>
    <scope>NUCLEOTIDE SEQUENCE [LARGE SCALE GENOMIC DNA]</scope>
    <source>
        <strain evidence="1 2">DSM 46837</strain>
    </source>
</reference>
<dbReference type="AlphaFoldDB" id="A0A543PC98"/>
<evidence type="ECO:0000313" key="2">
    <source>
        <dbReference type="Proteomes" id="UP000319865"/>
    </source>
</evidence>
<dbReference type="Proteomes" id="UP000319865">
    <property type="component" value="Unassembled WGS sequence"/>
</dbReference>